<evidence type="ECO:0000313" key="1">
    <source>
        <dbReference type="EMBL" id="TBU53100.1"/>
    </source>
</evidence>
<dbReference type="Proteomes" id="UP000292082">
    <property type="component" value="Unassembled WGS sequence"/>
</dbReference>
<accession>A0A4Q9PDZ3</accession>
<protein>
    <submittedName>
        <fullName evidence="1">Uncharacterized protein</fullName>
    </submittedName>
</protein>
<evidence type="ECO:0000313" key="2">
    <source>
        <dbReference type="Proteomes" id="UP000292082"/>
    </source>
</evidence>
<dbReference type="EMBL" id="ML145225">
    <property type="protein sequence ID" value="TBU53100.1"/>
    <property type="molecule type" value="Genomic_DNA"/>
</dbReference>
<reference evidence="1 2" key="1">
    <citation type="submission" date="2019-01" db="EMBL/GenBank/DDBJ databases">
        <title>Draft genome sequences of three monokaryotic isolates of the white-rot basidiomycete fungus Dichomitus squalens.</title>
        <authorList>
            <consortium name="DOE Joint Genome Institute"/>
            <person name="Lopez S.C."/>
            <person name="Andreopoulos B."/>
            <person name="Pangilinan J."/>
            <person name="Lipzen A."/>
            <person name="Riley R."/>
            <person name="Ahrendt S."/>
            <person name="Ng V."/>
            <person name="Barry K."/>
            <person name="Daum C."/>
            <person name="Grigoriev I.V."/>
            <person name="Hilden K.S."/>
            <person name="Makela M.R."/>
            <person name="de Vries R.P."/>
        </authorList>
    </citation>
    <scope>NUCLEOTIDE SEQUENCE [LARGE SCALE GENOMIC DNA]</scope>
    <source>
        <strain evidence="1 2">CBS 464.89</strain>
    </source>
</reference>
<dbReference type="AlphaFoldDB" id="A0A4Q9PDZ3"/>
<proteinExistence type="predicted"/>
<sequence length="167" mass="18708">MHTATERWTQGVVAEVRAIPALTSVRAGAAPSNCDRETCLNVGIICICRRRPQNQTPPTRASGCLSGSWQKHRAYTSVCVWTDIRQRLTDWRARERRGHRFTPHSGQAQGTLVAPKYNTGIASTDTVRREKLRASICQDGLELVIRRRSVRRPGSERTLRRSGTVSS</sequence>
<keyword evidence="2" id="KW-1185">Reference proteome</keyword>
<name>A0A4Q9PDZ3_9APHY</name>
<gene>
    <name evidence="1" type="ORF">BD310DRAFT_181031</name>
</gene>
<organism evidence="1 2">
    <name type="scientific">Dichomitus squalens</name>
    <dbReference type="NCBI Taxonomy" id="114155"/>
    <lineage>
        <taxon>Eukaryota</taxon>
        <taxon>Fungi</taxon>
        <taxon>Dikarya</taxon>
        <taxon>Basidiomycota</taxon>
        <taxon>Agaricomycotina</taxon>
        <taxon>Agaricomycetes</taxon>
        <taxon>Polyporales</taxon>
        <taxon>Polyporaceae</taxon>
        <taxon>Dichomitus</taxon>
    </lineage>
</organism>